<evidence type="ECO:0000313" key="2">
    <source>
        <dbReference type="Proteomes" id="UP000184543"/>
    </source>
</evidence>
<name>A0A1M6I2I5_9FLAO</name>
<accession>A0A1M6I2I5</accession>
<dbReference type="Gene3D" id="1.20.120.160">
    <property type="entry name" value="HPT domain"/>
    <property type="match status" value="1"/>
</dbReference>
<sequence>MQVLPNIDYIKQLAGDDLEFEQQFISILKDEFPIEHQEYLDHVENDRYKETALIVHKINHKFNILGLEESYHFAQQYEADLKLENTDKETEFKEILNLVGDYITKL</sequence>
<dbReference type="RefSeq" id="WP_072993644.1">
    <property type="nucleotide sequence ID" value="NZ_FQYU01000003.1"/>
</dbReference>
<gene>
    <name evidence="1" type="ORF">SAMN04488513_103300</name>
</gene>
<dbReference type="AlphaFoldDB" id="A0A1M6I2I5"/>
<reference evidence="2" key="1">
    <citation type="submission" date="2016-11" db="EMBL/GenBank/DDBJ databases">
        <authorList>
            <person name="Varghese N."/>
            <person name="Submissions S."/>
        </authorList>
    </citation>
    <scope>NUCLEOTIDE SEQUENCE [LARGE SCALE GENOMIC DNA]</scope>
    <source>
        <strain evidence="2">DSM 19858</strain>
    </source>
</reference>
<dbReference type="InterPro" id="IPR036641">
    <property type="entry name" value="HPT_dom_sf"/>
</dbReference>
<organism evidence="1 2">
    <name type="scientific">Pseudozobellia thermophila</name>
    <dbReference type="NCBI Taxonomy" id="192903"/>
    <lineage>
        <taxon>Bacteria</taxon>
        <taxon>Pseudomonadati</taxon>
        <taxon>Bacteroidota</taxon>
        <taxon>Flavobacteriia</taxon>
        <taxon>Flavobacteriales</taxon>
        <taxon>Flavobacteriaceae</taxon>
        <taxon>Pseudozobellia</taxon>
    </lineage>
</organism>
<evidence type="ECO:0000313" key="1">
    <source>
        <dbReference type="EMBL" id="SHJ28666.1"/>
    </source>
</evidence>
<dbReference type="SUPFAM" id="SSF47226">
    <property type="entry name" value="Histidine-containing phosphotransfer domain, HPT domain"/>
    <property type="match status" value="1"/>
</dbReference>
<dbReference type="OrthoDB" id="1441381at2"/>
<protein>
    <recommendedName>
        <fullName evidence="3">HPt domain-containing protein</fullName>
    </recommendedName>
</protein>
<dbReference type="EMBL" id="FQYU01000003">
    <property type="protein sequence ID" value="SHJ28666.1"/>
    <property type="molecule type" value="Genomic_DNA"/>
</dbReference>
<proteinExistence type="predicted"/>
<keyword evidence="2" id="KW-1185">Reference proteome</keyword>
<evidence type="ECO:0008006" key="3">
    <source>
        <dbReference type="Google" id="ProtNLM"/>
    </source>
</evidence>
<dbReference type="GO" id="GO:0000160">
    <property type="term" value="P:phosphorelay signal transduction system"/>
    <property type="evidence" value="ECO:0007669"/>
    <property type="project" value="InterPro"/>
</dbReference>
<dbReference type="Proteomes" id="UP000184543">
    <property type="component" value="Unassembled WGS sequence"/>
</dbReference>
<dbReference type="STRING" id="192903.SAMN04488513_103300"/>